<reference evidence="3 4" key="1">
    <citation type="submission" date="2017-06" db="EMBL/GenBank/DDBJ databases">
        <authorList>
            <person name="Kim H.J."/>
            <person name="Triplett B.A."/>
        </authorList>
    </citation>
    <scope>NUCLEOTIDE SEQUENCE [LARGE SCALE GENOMIC DNA]</scope>
    <source>
        <strain evidence="3 4">DSM 18704</strain>
    </source>
</reference>
<sequence length="166" mass="17707">MPNLQNIQISKLYRDESGSILIEFAVSSLVMLTVIFGILDCCRAIYAEHFVANAARNATRYAMVRGYTWTGTSCSSTTAVNCFATASDIAAYIQSTVPTGVTLANVSVNTTWPGTSPAGGSCYGTSNASPGCVVTTNIHYPFNFLFPFMPKNAFVLTSTSSVAIQQ</sequence>
<dbReference type="Proteomes" id="UP000198356">
    <property type="component" value="Unassembled WGS sequence"/>
</dbReference>
<keyword evidence="4" id="KW-1185">Reference proteome</keyword>
<proteinExistence type="predicted"/>
<keyword evidence="1" id="KW-1133">Transmembrane helix</keyword>
<gene>
    <name evidence="3" type="ORF">SAMN05421770_103152</name>
</gene>
<evidence type="ECO:0000313" key="4">
    <source>
        <dbReference type="Proteomes" id="UP000198356"/>
    </source>
</evidence>
<dbReference type="Pfam" id="PF07811">
    <property type="entry name" value="TadE"/>
    <property type="match status" value="1"/>
</dbReference>
<evidence type="ECO:0000259" key="2">
    <source>
        <dbReference type="Pfam" id="PF07811"/>
    </source>
</evidence>
<dbReference type="EMBL" id="FZOU01000003">
    <property type="protein sequence ID" value="SNS93956.1"/>
    <property type="molecule type" value="Genomic_DNA"/>
</dbReference>
<protein>
    <submittedName>
        <fullName evidence="3">TadE-like protein</fullName>
    </submittedName>
</protein>
<dbReference type="RefSeq" id="WP_089408275.1">
    <property type="nucleotide sequence ID" value="NZ_FZOU01000003.1"/>
</dbReference>
<dbReference type="AlphaFoldDB" id="A0A239IJL6"/>
<evidence type="ECO:0000313" key="3">
    <source>
        <dbReference type="EMBL" id="SNS93956.1"/>
    </source>
</evidence>
<keyword evidence="1" id="KW-0812">Transmembrane</keyword>
<feature type="transmembrane region" description="Helical" evidence="1">
    <location>
        <begin position="20"/>
        <end position="39"/>
    </location>
</feature>
<dbReference type="OrthoDB" id="121519at2"/>
<name>A0A239IJL6_9BACT</name>
<accession>A0A239IJL6</accession>
<organism evidence="3 4">
    <name type="scientific">Granulicella rosea</name>
    <dbReference type="NCBI Taxonomy" id="474952"/>
    <lineage>
        <taxon>Bacteria</taxon>
        <taxon>Pseudomonadati</taxon>
        <taxon>Acidobacteriota</taxon>
        <taxon>Terriglobia</taxon>
        <taxon>Terriglobales</taxon>
        <taxon>Acidobacteriaceae</taxon>
        <taxon>Granulicella</taxon>
    </lineage>
</organism>
<evidence type="ECO:0000256" key="1">
    <source>
        <dbReference type="SAM" id="Phobius"/>
    </source>
</evidence>
<dbReference type="InterPro" id="IPR012495">
    <property type="entry name" value="TadE-like_dom"/>
</dbReference>
<feature type="domain" description="TadE-like" evidence="2">
    <location>
        <begin position="18"/>
        <end position="60"/>
    </location>
</feature>
<keyword evidence="1" id="KW-0472">Membrane</keyword>